<organism evidence="1 2">
    <name type="scientific">Xanthomonas arboricola pv. pruni</name>
    <dbReference type="NCBI Taxonomy" id="69929"/>
    <lineage>
        <taxon>Bacteria</taxon>
        <taxon>Pseudomonadati</taxon>
        <taxon>Pseudomonadota</taxon>
        <taxon>Gammaproteobacteria</taxon>
        <taxon>Lysobacterales</taxon>
        <taxon>Lysobacteraceae</taxon>
        <taxon>Xanthomonas</taxon>
    </lineage>
</organism>
<proteinExistence type="predicted"/>
<name>A0ACC6V4K2_9XANT</name>
<protein>
    <submittedName>
        <fullName evidence="1">Uncharacterized protein</fullName>
    </submittedName>
</protein>
<evidence type="ECO:0000313" key="2">
    <source>
        <dbReference type="Proteomes" id="UP001169740"/>
    </source>
</evidence>
<gene>
    <name evidence="1" type="ORF">QSH54_002365</name>
</gene>
<evidence type="ECO:0000313" key="1">
    <source>
        <dbReference type="EMBL" id="MFB8960772.1"/>
    </source>
</evidence>
<accession>A0ACC6V4K2</accession>
<dbReference type="Proteomes" id="UP001169740">
    <property type="component" value="Unassembled WGS sequence"/>
</dbReference>
<reference evidence="1" key="1">
    <citation type="submission" date="2024-09" db="EMBL/GenBank/DDBJ databases">
        <authorList>
            <person name="Popovic Milovanovic T."/>
            <person name="Greer S."/>
            <person name="Ilicic R."/>
            <person name="Jelusic A."/>
            <person name="Grant M."/>
            <person name="Vicente J."/>
            <person name="Studholme D.J."/>
        </authorList>
    </citation>
    <scope>NUCLEOTIDE SEQUENCE</scope>
    <source>
        <strain evidence="1">Xp320</strain>
    </source>
</reference>
<dbReference type="EMBL" id="JASVYU020000002">
    <property type="protein sequence ID" value="MFB8960772.1"/>
    <property type="molecule type" value="Genomic_DNA"/>
</dbReference>
<sequence length="148" mass="16388">MVTTDVCHANALLELGITLLVQLCLRRPAKRTTKGMRIRIRYALPTALLKGMEQLNEQWMTAVVDALSDLQAARVAQGAVLEALVASHPSPVLLMRCWDRLSSSLVATVSQHKASSTMAKPIEAYTLEQLAAWTDRMERCFPQVRGQS</sequence>
<comment type="caution">
    <text evidence="1">The sequence shown here is derived from an EMBL/GenBank/DDBJ whole genome shotgun (WGS) entry which is preliminary data.</text>
</comment>